<proteinExistence type="inferred from homology"/>
<keyword evidence="3 8" id="KW-0349">Heme</keyword>
<keyword evidence="4 8" id="KW-0479">Metal-binding</keyword>
<sequence length="520" mass="60210">MHKLNLIFLLYLPTVLWCLSTGFEICNVFHYSIILIIKNIYFIEPRLLLTLKYKGPTPLPLVGNGHLFVTRRTQFLPLLNGFQRDYGDAVRVHLFHNPYVLLYHPKYIEPIISSTELITKGKSYTFLHDWLGFGLLTSTGHKWRAHRKFLTPAFHFNILQNFLPVFIKNEKILINKLRNSYCNEKSFDLFPIIALTALDNITESIMGVSFNTQENCHSNYVKSIETLSQIISLKMRNPFVAEEAFFRLTPYKKSYDDAIKILHGHTKKVLAIRKEELKQANIESLPENTEIGIRNKHAFIDLLLLSKIDGKRIDEEAVREEVDTFMFEGHDTTTSGITFALFCLSKYQDIQEKVLQEQREIYDDDLSKDPIYSDLQKMKYLETVIKESLRLYPSVPLIERMITKDSELAGLKIKKNTSVIMDIFHMQRHPDLYDNPLEFRPERFDSPANAARNPFAWLAFSAGPRNCIGQKFAMMEMKVVIAAVIKSFKILPTDVEPALCSDLILRSKNGVKIKLIPRIK</sequence>
<evidence type="ECO:0000256" key="5">
    <source>
        <dbReference type="ARBA" id="ARBA00023002"/>
    </source>
</evidence>
<protein>
    <recommendedName>
        <fullName evidence="13">Cytochrome P450</fullName>
    </recommendedName>
</protein>
<dbReference type="InterPro" id="IPR001128">
    <property type="entry name" value="Cyt_P450"/>
</dbReference>
<dbReference type="GO" id="GO:0005506">
    <property type="term" value="F:iron ion binding"/>
    <property type="evidence" value="ECO:0007669"/>
    <property type="project" value="InterPro"/>
</dbReference>
<keyword evidence="10" id="KW-0732">Signal</keyword>
<dbReference type="EMBL" id="CALOZG010000075">
    <property type="protein sequence ID" value="CAH4036467.1"/>
    <property type="molecule type" value="Genomic_DNA"/>
</dbReference>
<dbReference type="PROSITE" id="PS00086">
    <property type="entry name" value="CYTOCHROME_P450"/>
    <property type="match status" value="1"/>
</dbReference>
<comment type="similarity">
    <text evidence="2 9">Belongs to the cytochrome P450 family.</text>
</comment>
<dbReference type="InterPro" id="IPR017972">
    <property type="entry name" value="Cyt_P450_CS"/>
</dbReference>
<dbReference type="Proteomes" id="UP001152562">
    <property type="component" value="Unassembled WGS sequence"/>
</dbReference>
<evidence type="ECO:0000256" key="10">
    <source>
        <dbReference type="SAM" id="SignalP"/>
    </source>
</evidence>
<dbReference type="Gene3D" id="1.10.630.10">
    <property type="entry name" value="Cytochrome P450"/>
    <property type="match status" value="1"/>
</dbReference>
<evidence type="ECO:0000256" key="4">
    <source>
        <dbReference type="ARBA" id="ARBA00022723"/>
    </source>
</evidence>
<feature type="binding site" description="axial binding residue" evidence="8">
    <location>
        <position position="467"/>
    </location>
    <ligand>
        <name>heme</name>
        <dbReference type="ChEBI" id="CHEBI:30413"/>
    </ligand>
    <ligandPart>
        <name>Fe</name>
        <dbReference type="ChEBI" id="CHEBI:18248"/>
    </ligandPart>
</feature>
<dbReference type="InterPro" id="IPR002401">
    <property type="entry name" value="Cyt_P450_E_grp-I"/>
</dbReference>
<evidence type="ECO:0000313" key="11">
    <source>
        <dbReference type="EMBL" id="CAH4036467.1"/>
    </source>
</evidence>
<evidence type="ECO:0000256" key="3">
    <source>
        <dbReference type="ARBA" id="ARBA00022617"/>
    </source>
</evidence>
<keyword evidence="5 9" id="KW-0560">Oxidoreductase</keyword>
<evidence type="ECO:0000256" key="8">
    <source>
        <dbReference type="PIRSR" id="PIRSR602401-1"/>
    </source>
</evidence>
<dbReference type="CDD" id="cd20628">
    <property type="entry name" value="CYP4"/>
    <property type="match status" value="1"/>
</dbReference>
<comment type="caution">
    <text evidence="11">The sequence shown here is derived from an EMBL/GenBank/DDBJ whole genome shotgun (WGS) entry which is preliminary data.</text>
</comment>
<dbReference type="PANTHER" id="PTHR24291">
    <property type="entry name" value="CYTOCHROME P450 FAMILY 4"/>
    <property type="match status" value="1"/>
</dbReference>
<evidence type="ECO:0008006" key="13">
    <source>
        <dbReference type="Google" id="ProtNLM"/>
    </source>
</evidence>
<evidence type="ECO:0000256" key="2">
    <source>
        <dbReference type="ARBA" id="ARBA00010617"/>
    </source>
</evidence>
<comment type="cofactor">
    <cofactor evidence="1 8">
        <name>heme</name>
        <dbReference type="ChEBI" id="CHEBI:30413"/>
    </cofactor>
</comment>
<dbReference type="GO" id="GO:0016705">
    <property type="term" value="F:oxidoreductase activity, acting on paired donors, with incorporation or reduction of molecular oxygen"/>
    <property type="evidence" value="ECO:0007669"/>
    <property type="project" value="InterPro"/>
</dbReference>
<dbReference type="PRINTS" id="PR00463">
    <property type="entry name" value="EP450I"/>
</dbReference>
<reference evidence="11" key="1">
    <citation type="submission" date="2022-05" db="EMBL/GenBank/DDBJ databases">
        <authorList>
            <person name="Okamura Y."/>
        </authorList>
    </citation>
    <scope>NUCLEOTIDE SEQUENCE</scope>
</reference>
<dbReference type="Pfam" id="PF00067">
    <property type="entry name" value="p450"/>
    <property type="match status" value="1"/>
</dbReference>
<evidence type="ECO:0000256" key="9">
    <source>
        <dbReference type="RuleBase" id="RU000461"/>
    </source>
</evidence>
<dbReference type="GO" id="GO:0020037">
    <property type="term" value="F:heme binding"/>
    <property type="evidence" value="ECO:0007669"/>
    <property type="project" value="InterPro"/>
</dbReference>
<keyword evidence="6 8" id="KW-0408">Iron</keyword>
<evidence type="ECO:0000256" key="7">
    <source>
        <dbReference type="ARBA" id="ARBA00023033"/>
    </source>
</evidence>
<dbReference type="GO" id="GO:0004497">
    <property type="term" value="F:monooxygenase activity"/>
    <property type="evidence" value="ECO:0007669"/>
    <property type="project" value="UniProtKB-KW"/>
</dbReference>
<organism evidence="11 12">
    <name type="scientific">Pieris brassicae</name>
    <name type="common">White butterfly</name>
    <name type="synonym">Large white butterfly</name>
    <dbReference type="NCBI Taxonomy" id="7116"/>
    <lineage>
        <taxon>Eukaryota</taxon>
        <taxon>Metazoa</taxon>
        <taxon>Ecdysozoa</taxon>
        <taxon>Arthropoda</taxon>
        <taxon>Hexapoda</taxon>
        <taxon>Insecta</taxon>
        <taxon>Pterygota</taxon>
        <taxon>Neoptera</taxon>
        <taxon>Endopterygota</taxon>
        <taxon>Lepidoptera</taxon>
        <taxon>Glossata</taxon>
        <taxon>Ditrysia</taxon>
        <taxon>Papilionoidea</taxon>
        <taxon>Pieridae</taxon>
        <taxon>Pierinae</taxon>
        <taxon>Pieris</taxon>
    </lineage>
</organism>
<feature type="signal peptide" evidence="10">
    <location>
        <begin position="1"/>
        <end position="18"/>
    </location>
</feature>
<keyword evidence="12" id="KW-1185">Reference proteome</keyword>
<dbReference type="InterPro" id="IPR050196">
    <property type="entry name" value="Cytochrome_P450_Monoox"/>
</dbReference>
<dbReference type="PANTHER" id="PTHR24291:SF187">
    <property type="entry name" value="CYTOCHROME P450 4AE1-RELATED"/>
    <property type="match status" value="1"/>
</dbReference>
<keyword evidence="7 9" id="KW-0503">Monooxygenase</keyword>
<feature type="chain" id="PRO_5040279863" description="Cytochrome P450" evidence="10">
    <location>
        <begin position="19"/>
        <end position="520"/>
    </location>
</feature>
<gene>
    <name evidence="11" type="ORF">PIBRA_LOCUS12259</name>
</gene>
<accession>A0A9P0TX10</accession>
<name>A0A9P0TX10_PIEBR</name>
<evidence type="ECO:0000256" key="6">
    <source>
        <dbReference type="ARBA" id="ARBA00023004"/>
    </source>
</evidence>
<evidence type="ECO:0000256" key="1">
    <source>
        <dbReference type="ARBA" id="ARBA00001971"/>
    </source>
</evidence>
<evidence type="ECO:0000313" key="12">
    <source>
        <dbReference type="Proteomes" id="UP001152562"/>
    </source>
</evidence>
<dbReference type="AlphaFoldDB" id="A0A9P0TX10"/>
<dbReference type="SUPFAM" id="SSF48264">
    <property type="entry name" value="Cytochrome P450"/>
    <property type="match status" value="1"/>
</dbReference>
<dbReference type="InterPro" id="IPR036396">
    <property type="entry name" value="Cyt_P450_sf"/>
</dbReference>
<dbReference type="PRINTS" id="PR00385">
    <property type="entry name" value="P450"/>
</dbReference>